<dbReference type="EMBL" id="CP018477">
    <property type="protein sequence ID" value="ASV76746.1"/>
    <property type="molecule type" value="Genomic_DNA"/>
</dbReference>
<dbReference type="AlphaFoldDB" id="A0A286RLB4"/>
<dbReference type="RefSeq" id="WP_095416467.1">
    <property type="nucleotide sequence ID" value="NZ_CP018477.1"/>
</dbReference>
<dbReference type="KEGG" id="ttf:THTE_4145"/>
<evidence type="ECO:0000313" key="2">
    <source>
        <dbReference type="Proteomes" id="UP000215086"/>
    </source>
</evidence>
<reference evidence="1 2" key="1">
    <citation type="journal article" name="Front. Microbiol.">
        <title>Sugar Metabolism of the First Thermophilic Planctomycete Thermogutta terrifontis: Comparative Genomic and Transcriptomic Approaches.</title>
        <authorList>
            <person name="Elcheninov A.G."/>
            <person name="Menzel P."/>
            <person name="Gudbergsdottir S.R."/>
            <person name="Slesarev A.I."/>
            <person name="Kadnikov V.V."/>
            <person name="Krogh A."/>
            <person name="Bonch-Osmolovskaya E.A."/>
            <person name="Peng X."/>
            <person name="Kublanov I.V."/>
        </authorList>
    </citation>
    <scope>NUCLEOTIDE SEQUENCE [LARGE SCALE GENOMIC DNA]</scope>
    <source>
        <strain evidence="1 2">R1</strain>
    </source>
</reference>
<gene>
    <name evidence="1" type="ORF">THTE_4145</name>
</gene>
<keyword evidence="1" id="KW-0449">Lipoprotein</keyword>
<accession>A0A286RLB4</accession>
<dbReference type="InterPro" id="IPR021459">
    <property type="entry name" value="GH101-related"/>
</dbReference>
<proteinExistence type="predicted"/>
<dbReference type="Proteomes" id="UP000215086">
    <property type="component" value="Chromosome"/>
</dbReference>
<protein>
    <submittedName>
        <fullName evidence="1">Lipoprotein, putative</fullName>
    </submittedName>
</protein>
<keyword evidence="2" id="KW-1185">Reference proteome</keyword>
<dbReference type="OrthoDB" id="230151at2"/>
<organism evidence="1 2">
    <name type="scientific">Thermogutta terrifontis</name>
    <dbReference type="NCBI Taxonomy" id="1331910"/>
    <lineage>
        <taxon>Bacteria</taxon>
        <taxon>Pseudomonadati</taxon>
        <taxon>Planctomycetota</taxon>
        <taxon>Planctomycetia</taxon>
        <taxon>Pirellulales</taxon>
        <taxon>Thermoguttaceae</taxon>
        <taxon>Thermogutta</taxon>
    </lineage>
</organism>
<evidence type="ECO:0000313" key="1">
    <source>
        <dbReference type="EMBL" id="ASV76746.1"/>
    </source>
</evidence>
<name>A0A286RLB4_9BACT</name>
<sequence>MSRGYSRCVQHAWLCVMWGLLVTAGWSLSTSAMGLEPGETGQQGPATHVGQEGNTWVLENALLKVVLEPQTGAWEVLDKRAGHKWSSVVEDSKRREVLRNFQKVGNDGLSCETTLFWRDNKPYSGTVTLRLPTNSADLMMTVDMPDRDVTFSNQRFWTPLFYRSEHGAIAIADYCNGHLYPVAEEQLPRRWFNTSRLDMPWVGVCDLKTGIGYMILVETSDDGYVELRKVQKENQSAWVPMIGWSPSMGKFSYPRKLIWHFVDKGGYVALAKRYRAYAQELGLIVPFSEKVKANPELKRLFGAPDVWGNASLQFAQEARQAGIRRLLVQGRMPPDQMREVNELGYITSEYDNYTDVLPVDSEDKIDRSHDLVPQNVVLQANGERMKAWLTFDKKTQFMKRCPALWVRTAQRDIPKILAEYPFLGRFIDVTTAEDLYECYDPAHLLTRAQKRQCGVDLLRYVRSLKLVVGGEHGIWWAVPYVDYFEGMMSCNAYFSWPAGHLIPPKSKDESFTSPWGNKLPPWSEYERWGIGHRDRAPLWELVFHDCVVTTWYWGDSSDFLLQAAPEITPKKDAFNVLYGTIPLLWADRRRGSWLDHREVFLRTYRNTCILHEIIAGTEMLNHEFVTENRDVQRTTFSDGTVVVVNFGSEPYELAVGDAKYLLPQNGFYVKGPRIEQIRRLENGRIVTTIRAEDYEHREEE</sequence>
<dbReference type="Pfam" id="PF11308">
    <property type="entry name" value="Glyco_hydro_129"/>
    <property type="match status" value="1"/>
</dbReference>